<proteinExistence type="predicted"/>
<sequence length="586" mass="66227">MSQHSNRAETRGQPRSQHANNHPDQCLYIDFMLYPSSISREIDRDGQDRQRRHQSPSYSACETYQSTEASTEHRTQVTHSRTTSSSMHTKLTGMSNNAIVTTKYLLSSLNNVVEELSVGPQHRSFVSTDPEKSITTLSIGFDEREEELPQRSPSLSMCGTQDPSNIQELAETNSHNRKPHSMTPGQASLFDALLSLAKQDEDHDSSTVPSHTVTQTNLACSPIESKPDKHGNECSVSGNSKASDDVNNNFTRMISLDRNVESNTLPFILNASSCVDAFWATQMMFDPLRVIQIGRTYVFRQYEASESARWKLKLVSDFTWAAGSSTIYDLDDLPSFTVFQTHMCQQFLAATTNYSRGTLDQPTAADIFIFGHELITSNVIMNRPMFFRYDVAFTQDVPESKMHIQDYLGMQWFYGVPDRLVITLARMNALREDCGDCVDTATIRELELEIAGFRPVLGLSEEPSLLVSRLVVQECWRQAAYIYLYMVGVVATSKAGEEPRCVFDSSNHHDAIHQRMMNQPECSRRPTSGNDIIKILNEIWSRPKRLGPVVWHDLRLACLRVVVAHLIERKMSVFHSNHSPGRVVLN</sequence>
<evidence type="ECO:0008006" key="4">
    <source>
        <dbReference type="Google" id="ProtNLM"/>
    </source>
</evidence>
<feature type="compositionally biased region" description="Polar residues" evidence="1">
    <location>
        <begin position="55"/>
        <end position="69"/>
    </location>
</feature>
<feature type="compositionally biased region" description="Basic and acidic residues" evidence="1">
    <location>
        <begin position="1"/>
        <end position="12"/>
    </location>
</feature>
<evidence type="ECO:0000256" key="1">
    <source>
        <dbReference type="SAM" id="MobiDB-lite"/>
    </source>
</evidence>
<feature type="region of interest" description="Disordered" evidence="1">
    <location>
        <begin position="1"/>
        <end position="22"/>
    </location>
</feature>
<dbReference type="Proteomes" id="UP000011668">
    <property type="component" value="Unassembled WGS sequence"/>
</dbReference>
<comment type="caution">
    <text evidence="2">The sequence shown here is derived from an EMBL/GenBank/DDBJ whole genome shotgun (WGS) entry which is preliminary data.</text>
</comment>
<keyword evidence="3" id="KW-1185">Reference proteome</keyword>
<protein>
    <recommendedName>
        <fullName evidence="4">Fungal specific transcription factor domain-containing protein</fullName>
    </recommendedName>
</protein>
<gene>
    <name evidence="2" type="ORF">AG1IA_03952</name>
</gene>
<accession>L8WZ11</accession>
<feature type="compositionally biased region" description="Polar residues" evidence="1">
    <location>
        <begin position="13"/>
        <end position="22"/>
    </location>
</feature>
<feature type="region of interest" description="Disordered" evidence="1">
    <location>
        <begin position="201"/>
        <end position="240"/>
    </location>
</feature>
<dbReference type="EMBL" id="AFRT01000947">
    <property type="protein sequence ID" value="ELU42013.1"/>
    <property type="molecule type" value="Genomic_DNA"/>
</dbReference>
<feature type="compositionally biased region" description="Low complexity" evidence="1">
    <location>
        <begin position="78"/>
        <end position="89"/>
    </location>
</feature>
<dbReference type="AlphaFoldDB" id="L8WZ11"/>
<dbReference type="HOGENOM" id="CLU_465532_0_0_1"/>
<feature type="region of interest" description="Disordered" evidence="1">
    <location>
        <begin position="42"/>
        <end position="90"/>
    </location>
</feature>
<feature type="compositionally biased region" description="Polar residues" evidence="1">
    <location>
        <begin position="206"/>
        <end position="219"/>
    </location>
</feature>
<dbReference type="OrthoDB" id="3228808at2759"/>
<evidence type="ECO:0000313" key="2">
    <source>
        <dbReference type="EMBL" id="ELU42013.1"/>
    </source>
</evidence>
<name>L8WZ11_THACA</name>
<reference evidence="2 3" key="1">
    <citation type="journal article" date="2013" name="Nat. Commun.">
        <title>The evolution and pathogenic mechanisms of the rice sheath blight pathogen.</title>
        <authorList>
            <person name="Zheng A."/>
            <person name="Lin R."/>
            <person name="Xu L."/>
            <person name="Qin P."/>
            <person name="Tang C."/>
            <person name="Ai P."/>
            <person name="Zhang D."/>
            <person name="Liu Y."/>
            <person name="Sun Z."/>
            <person name="Feng H."/>
            <person name="Wang Y."/>
            <person name="Chen Y."/>
            <person name="Liang X."/>
            <person name="Fu R."/>
            <person name="Li Q."/>
            <person name="Zhang J."/>
            <person name="Yu X."/>
            <person name="Xie Z."/>
            <person name="Ding L."/>
            <person name="Guan P."/>
            <person name="Tang J."/>
            <person name="Liang Y."/>
            <person name="Wang S."/>
            <person name="Deng Q."/>
            <person name="Li S."/>
            <person name="Zhu J."/>
            <person name="Wang L."/>
            <person name="Liu H."/>
            <person name="Li P."/>
        </authorList>
    </citation>
    <scope>NUCLEOTIDE SEQUENCE [LARGE SCALE GENOMIC DNA]</scope>
    <source>
        <strain evidence="3">AG-1 IA</strain>
    </source>
</reference>
<evidence type="ECO:0000313" key="3">
    <source>
        <dbReference type="Proteomes" id="UP000011668"/>
    </source>
</evidence>
<organism evidence="2 3">
    <name type="scientific">Thanatephorus cucumeris (strain AG1-IA)</name>
    <name type="common">Rice sheath blight fungus</name>
    <name type="synonym">Rhizoctonia solani</name>
    <dbReference type="NCBI Taxonomy" id="983506"/>
    <lineage>
        <taxon>Eukaryota</taxon>
        <taxon>Fungi</taxon>
        <taxon>Dikarya</taxon>
        <taxon>Basidiomycota</taxon>
        <taxon>Agaricomycotina</taxon>
        <taxon>Agaricomycetes</taxon>
        <taxon>Cantharellales</taxon>
        <taxon>Ceratobasidiaceae</taxon>
        <taxon>Rhizoctonia</taxon>
        <taxon>Rhizoctonia solani AG-1</taxon>
    </lineage>
</organism>